<dbReference type="PANTHER" id="PTHR15137">
    <property type="entry name" value="TRANSCRIPTION INITIATION FACTOR TFIID"/>
    <property type="match status" value="1"/>
</dbReference>
<feature type="compositionally biased region" description="Basic and acidic residues" evidence="1">
    <location>
        <begin position="106"/>
        <end position="117"/>
    </location>
</feature>
<feature type="compositionally biased region" description="Basic and acidic residues" evidence="1">
    <location>
        <begin position="196"/>
        <end position="207"/>
    </location>
</feature>
<protein>
    <submittedName>
        <fullName evidence="2">Uncharacterized protein</fullName>
    </submittedName>
</protein>
<dbReference type="PANTHER" id="PTHR15137:SF9">
    <property type="entry name" value="TRANSCRIPTION INITIATION FACTOR TFIID SUBUNIT 2"/>
    <property type="match status" value="1"/>
</dbReference>
<evidence type="ECO:0000313" key="2">
    <source>
        <dbReference type="EMBL" id="KAL3817433.1"/>
    </source>
</evidence>
<feature type="compositionally biased region" description="Polar residues" evidence="1">
    <location>
        <begin position="120"/>
        <end position="134"/>
    </location>
</feature>
<evidence type="ECO:0000256" key="1">
    <source>
        <dbReference type="SAM" id="MobiDB-lite"/>
    </source>
</evidence>
<accession>A0ABD3RYW7</accession>
<sequence>MAADKGNNGTGTTPMASVSVAASSNITGGNRQLFFPSFKIKLLHQRTSLSLAYDRARGWGYQGETAMYVVAMDAKSDDNDNNDSNGATTTKGASDDSVDPNANESGKNRERENEGHVNDGASSKTRNGCATVGSTPLDGDGNIFMTSASLATTSPTGDVGLNSAEDEGRSGGGGEKLNGYGAATMEEGSKQQRTKTTTETKTRRYEADAHATRGTKGMTYSLRAASISSALGELRITISPSTTDVDHHHIHLRPPDSEAEAYQCWKNDLQGDATTTAAPAGETARGVMENKANAYMIRHRCHKRRDVRFDQVAKSLAEATATLSTSSAPPSSKDDKNATNNDEDERKKKIWPLSAAMKIIVRFSMSRPSSFSTLVNRRLHLGGINFIAPHSWKAGDPAMNNHSSLSTPHVYTTSGTHGDHQGVRSWLPTLDSASPKHRASHELLIKVTSIKDEGLWPVASGEDFGYNLSVSHPILLQLGKNNNDGDDDALMQLMRKQQDTMNDEKNEAIMRLTATLYRKGVTEAELAWKRLEGGIADTLGRRHARFIEDFFYPDDGSAITIGTTPQFSDMDTSSSSHFSELDSEILAQIMLHHNLIRPTYLGEGIRQLYFAPRDDRRWIHEDVNDVFIFGKLLDTGYYPRRQLRPELSAAKLHDRKQLEGTILASTLGVPNRALSLMRDVLALPSYRTSSYTQIWIPHAQWSGDSCGGNMVGCPEVGGCNPFLGGAIMDSTLLPPPGMRLPYYKGGKYLQCLQARNAIRGWVRTALPLGSNDDVGQGYLHALIESFLMSLYERGHGAMGEGGGKGSFFYTRRYAISSGLNSPNLDFLPLVNIENDEIIGGGVAIEDRGNDHLWRSSNNGTETHTSAIDDFMVGQLQAKDFIDALERIDKSVPLPSMGWLGSHQSATFLSHNSASSTSLGCGALEFVHPMGGQMYLATKALLLSRVYEGRCSISHFTRVIRAAFIASFLRDVGLSQLKLPEDDKVDGLDSDLAVLRPPFVVCVDEIIKKQAITHAIFTRALRVMSGPIHEAYLRGNLVDVGRENNSRPDQLTPEGFPNSYVRGSCGLYLRVGVHIEAADGSSAQSASTAPQSAASVKGTHLHVVAEPVIAEGGSAFGGPITLRVIENEGQCREFIKTIPEDGSRVEWGPVFLHARPVSTAKQQQSASGVSEASSTTGNAAPGASGENLGSINNSGTAFTKDQLHRGGFQALELIRITNLTPLLWVRVDSQGLYNGRLNIYQQDACLAEQLFHDGDAAGQVEAIRALAERPFKIQGMPKINTVHDVPIAELPVRVLGDCLRGSVALHCDLPHNPAVRAQAALAIAQWQNNKAPESRDVVGGSAWLGLDLLIQYFRERFYYNGVVMPNNFRRILLHKNIAGVASGGDFTSDGGYQYLDALLDKEERKAAIEFADEVEVEEDEEYRVRSACVTAIASIRAQDGMTPGRVLEFLEDILLSGDKAAVGSLLLPEEEEQLKKKQDEALDDEVLYTRRIVGPNDEDVSNFPYVSVSLVADALLALCYIHVRPQCDFEPTTARLSNTKSDHPILPLMKLCLGWLDWDLERIRLRARTNKADVCGIGDACCNSVAPCAITALCQMALLKQITTPAPVPGGDDDSLITPKRKLEEKELDKAATSQFYIDIFDDDLVRSDAIRAAAAQSVICLCLAVDRNDESKKEPLGLLTSLEFILDRILEPMMSPGLRLTLALLMMDACTGKICSLQRVGSFCGQNRLWESGTRFMNGPLGACYGGDKGSALLLTVSDVLYPAANAVNDGARAGLRLLCKDGACNSHTIVRVAKFASRLWRTINGESLSPSTNSHCEHKGVCAHDGSLRCSLVALWHRLWPSHCFQFKRTQTLLAMEGTPQYFSMGLNHVMKTTASEKEAALLEDEALKPLINVVEGEIDRQKWRGELAGEALKSTKASALTEAGQPLPIVEKDNAWKLGGWVASTAQQRRSQGADGGSAVTKIRLMVKSSGAGDDA</sequence>
<feature type="compositionally biased region" description="Low complexity" evidence="1">
    <location>
        <begin position="320"/>
        <end position="331"/>
    </location>
</feature>
<proteinExistence type="predicted"/>
<feature type="region of interest" description="Disordered" evidence="1">
    <location>
        <begin position="320"/>
        <end position="347"/>
    </location>
</feature>
<dbReference type="InterPro" id="IPR037813">
    <property type="entry name" value="TAF2"/>
</dbReference>
<feature type="region of interest" description="Disordered" evidence="1">
    <location>
        <begin position="77"/>
        <end position="207"/>
    </location>
</feature>
<name>A0ABD3RYW7_9STRA</name>
<feature type="region of interest" description="Disordered" evidence="1">
    <location>
        <begin position="1160"/>
        <end position="1192"/>
    </location>
</feature>
<comment type="caution">
    <text evidence="2">The sequence shown here is derived from an EMBL/GenBank/DDBJ whole genome shotgun (WGS) entry which is preliminary data.</text>
</comment>
<reference evidence="2 3" key="1">
    <citation type="submission" date="2024-10" db="EMBL/GenBank/DDBJ databases">
        <title>Updated reference genomes for cyclostephanoid diatoms.</title>
        <authorList>
            <person name="Roberts W.R."/>
            <person name="Alverson A.J."/>
        </authorList>
    </citation>
    <scope>NUCLEOTIDE SEQUENCE [LARGE SCALE GENOMIC DNA]</scope>
    <source>
        <strain evidence="2 3">AJA228-03</strain>
    </source>
</reference>
<gene>
    <name evidence="2" type="ORF">ACHAXA_001440</name>
</gene>
<evidence type="ECO:0000313" key="3">
    <source>
        <dbReference type="Proteomes" id="UP001530377"/>
    </source>
</evidence>
<organism evidence="2 3">
    <name type="scientific">Cyclostephanos tholiformis</name>
    <dbReference type="NCBI Taxonomy" id="382380"/>
    <lineage>
        <taxon>Eukaryota</taxon>
        <taxon>Sar</taxon>
        <taxon>Stramenopiles</taxon>
        <taxon>Ochrophyta</taxon>
        <taxon>Bacillariophyta</taxon>
        <taxon>Coscinodiscophyceae</taxon>
        <taxon>Thalassiosirophycidae</taxon>
        <taxon>Stephanodiscales</taxon>
        <taxon>Stephanodiscaceae</taxon>
        <taxon>Cyclostephanos</taxon>
    </lineage>
</organism>
<feature type="compositionally biased region" description="Polar residues" evidence="1">
    <location>
        <begin position="144"/>
        <end position="156"/>
    </location>
</feature>
<feature type="compositionally biased region" description="Polar residues" evidence="1">
    <location>
        <begin position="1160"/>
        <end position="1177"/>
    </location>
</feature>
<keyword evidence="3" id="KW-1185">Reference proteome</keyword>
<dbReference type="Proteomes" id="UP001530377">
    <property type="component" value="Unassembled WGS sequence"/>
</dbReference>
<dbReference type="EMBL" id="JALLPB020000104">
    <property type="protein sequence ID" value="KAL3817433.1"/>
    <property type="molecule type" value="Genomic_DNA"/>
</dbReference>